<evidence type="ECO:0000256" key="11">
    <source>
        <dbReference type="ARBA" id="ARBA00022726"/>
    </source>
</evidence>
<evidence type="ECO:0000256" key="8">
    <source>
        <dbReference type="ARBA" id="ARBA00022676"/>
    </source>
</evidence>
<evidence type="ECO:0000256" key="1">
    <source>
        <dbReference type="ARBA" id="ARBA00001946"/>
    </source>
</evidence>
<accession>A0A969TTL6</accession>
<comment type="cofactor">
    <cofactor evidence="1 16">
        <name>Mg(2+)</name>
        <dbReference type="ChEBI" id="CHEBI:18420"/>
    </cofactor>
</comment>
<dbReference type="AlphaFoldDB" id="A0A969TTL6"/>
<evidence type="ECO:0000256" key="7">
    <source>
        <dbReference type="ARBA" id="ARBA00022490"/>
    </source>
</evidence>
<dbReference type="CDD" id="cd06223">
    <property type="entry name" value="PRTases_typeI"/>
    <property type="match status" value="1"/>
</dbReference>
<dbReference type="GO" id="GO:0006166">
    <property type="term" value="P:purine ribonucleoside salvage"/>
    <property type="evidence" value="ECO:0007669"/>
    <property type="project" value="UniProtKB-KW"/>
</dbReference>
<dbReference type="EMBL" id="JAATHJ010000011">
    <property type="protein sequence ID" value="NJP37778.1"/>
    <property type="molecule type" value="Genomic_DNA"/>
</dbReference>
<organism evidence="18 19">
    <name type="scientific">Alkalicoccus luteus</name>
    <dbReference type="NCBI Taxonomy" id="1237094"/>
    <lineage>
        <taxon>Bacteria</taxon>
        <taxon>Bacillati</taxon>
        <taxon>Bacillota</taxon>
        <taxon>Bacilli</taxon>
        <taxon>Bacillales</taxon>
        <taxon>Bacillaceae</taxon>
        <taxon>Alkalicoccus</taxon>
    </lineage>
</organism>
<evidence type="ECO:0000256" key="9">
    <source>
        <dbReference type="ARBA" id="ARBA00022679"/>
    </source>
</evidence>
<evidence type="ECO:0000256" key="14">
    <source>
        <dbReference type="ARBA" id="ARBA00048811"/>
    </source>
</evidence>
<dbReference type="GO" id="GO:0032263">
    <property type="term" value="P:GMP salvage"/>
    <property type="evidence" value="ECO:0007669"/>
    <property type="project" value="TreeGrafter"/>
</dbReference>
<keyword evidence="8 16" id="KW-0328">Glycosyltransferase</keyword>
<dbReference type="InterPro" id="IPR005904">
    <property type="entry name" value="Hxn_phspho_trans"/>
</dbReference>
<gene>
    <name evidence="18" type="primary">hpt</name>
    <name evidence="18" type="ORF">HCN83_09290</name>
</gene>
<dbReference type="SUPFAM" id="SSF53271">
    <property type="entry name" value="PRTase-like"/>
    <property type="match status" value="1"/>
</dbReference>
<proteinExistence type="inferred from homology"/>
<name>A0A969TTL6_9BACI</name>
<dbReference type="GO" id="GO:0006178">
    <property type="term" value="P:guanine salvage"/>
    <property type="evidence" value="ECO:0007669"/>
    <property type="project" value="TreeGrafter"/>
</dbReference>
<dbReference type="Proteomes" id="UP000752012">
    <property type="component" value="Unassembled WGS sequence"/>
</dbReference>
<keyword evidence="7 16" id="KW-0963">Cytoplasm</keyword>
<keyword evidence="19" id="KW-1185">Reference proteome</keyword>
<protein>
    <recommendedName>
        <fullName evidence="16">Hypoxanthine phosphoribosyltransferase</fullName>
        <ecNumber evidence="16">2.4.2.8</ecNumber>
    </recommendedName>
</protein>
<feature type="domain" description="Phosphoribosyltransferase" evidence="17">
    <location>
        <begin position="13"/>
        <end position="161"/>
    </location>
</feature>
<dbReference type="InterPro" id="IPR029057">
    <property type="entry name" value="PRTase-like"/>
</dbReference>
<dbReference type="GO" id="GO:0032264">
    <property type="term" value="P:IMP salvage"/>
    <property type="evidence" value="ECO:0007669"/>
    <property type="project" value="TreeGrafter"/>
</dbReference>
<evidence type="ECO:0000259" key="17">
    <source>
        <dbReference type="Pfam" id="PF00156"/>
    </source>
</evidence>
<comment type="subcellular location">
    <subcellularLocation>
        <location evidence="3 16">Cytoplasm</location>
    </subcellularLocation>
</comment>
<comment type="catalytic activity">
    <reaction evidence="14">
        <text>GMP + diphosphate = guanine + 5-phospho-alpha-D-ribose 1-diphosphate</text>
        <dbReference type="Rhea" id="RHEA:25424"/>
        <dbReference type="ChEBI" id="CHEBI:16235"/>
        <dbReference type="ChEBI" id="CHEBI:33019"/>
        <dbReference type="ChEBI" id="CHEBI:58017"/>
        <dbReference type="ChEBI" id="CHEBI:58115"/>
        <dbReference type="EC" id="2.4.2.8"/>
    </reaction>
    <physiologicalReaction direction="right-to-left" evidence="14">
        <dbReference type="Rhea" id="RHEA:25426"/>
    </physiologicalReaction>
</comment>
<keyword evidence="10 16" id="KW-0479">Metal-binding</keyword>
<dbReference type="Gene3D" id="3.40.50.2020">
    <property type="match status" value="1"/>
</dbReference>
<dbReference type="InterPro" id="IPR000836">
    <property type="entry name" value="PRTase_dom"/>
</dbReference>
<keyword evidence="11 16" id="KW-0660">Purine salvage</keyword>
<comment type="catalytic activity">
    <reaction evidence="15">
        <text>IMP + diphosphate = hypoxanthine + 5-phospho-alpha-D-ribose 1-diphosphate</text>
        <dbReference type="Rhea" id="RHEA:17973"/>
        <dbReference type="ChEBI" id="CHEBI:17368"/>
        <dbReference type="ChEBI" id="CHEBI:33019"/>
        <dbReference type="ChEBI" id="CHEBI:58017"/>
        <dbReference type="ChEBI" id="CHEBI:58053"/>
        <dbReference type="EC" id="2.4.2.8"/>
    </reaction>
    <physiologicalReaction direction="right-to-left" evidence="15">
        <dbReference type="Rhea" id="RHEA:17975"/>
    </physiologicalReaction>
</comment>
<dbReference type="GO" id="GO:0005829">
    <property type="term" value="C:cytosol"/>
    <property type="evidence" value="ECO:0007669"/>
    <property type="project" value="TreeGrafter"/>
</dbReference>
<dbReference type="GO" id="GO:0004422">
    <property type="term" value="F:hypoxanthine phosphoribosyltransferase activity"/>
    <property type="evidence" value="ECO:0007669"/>
    <property type="project" value="InterPro"/>
</dbReference>
<dbReference type="EC" id="2.4.2.8" evidence="16"/>
<evidence type="ECO:0000256" key="3">
    <source>
        <dbReference type="ARBA" id="ARBA00004496"/>
    </source>
</evidence>
<evidence type="ECO:0000256" key="15">
    <source>
        <dbReference type="ARBA" id="ARBA00049402"/>
    </source>
</evidence>
<dbReference type="GO" id="GO:0052657">
    <property type="term" value="F:guanine phosphoribosyltransferase activity"/>
    <property type="evidence" value="ECO:0007669"/>
    <property type="project" value="UniProtKB-ARBA"/>
</dbReference>
<dbReference type="GO" id="GO:0046100">
    <property type="term" value="P:hypoxanthine metabolic process"/>
    <property type="evidence" value="ECO:0007669"/>
    <property type="project" value="TreeGrafter"/>
</dbReference>
<evidence type="ECO:0000256" key="12">
    <source>
        <dbReference type="ARBA" id="ARBA00022741"/>
    </source>
</evidence>
<dbReference type="RefSeq" id="WP_168006615.1">
    <property type="nucleotide sequence ID" value="NZ_JAATHJ010000011.1"/>
</dbReference>
<evidence type="ECO:0000256" key="10">
    <source>
        <dbReference type="ARBA" id="ARBA00022723"/>
    </source>
</evidence>
<dbReference type="GO" id="GO:0000166">
    <property type="term" value="F:nucleotide binding"/>
    <property type="evidence" value="ECO:0007669"/>
    <property type="project" value="UniProtKB-KW"/>
</dbReference>
<dbReference type="NCBIfam" id="TIGR01203">
    <property type="entry name" value="HGPRTase"/>
    <property type="match status" value="1"/>
</dbReference>
<evidence type="ECO:0000313" key="18">
    <source>
        <dbReference type="EMBL" id="NJP37778.1"/>
    </source>
</evidence>
<comment type="pathway">
    <text evidence="4 16">Purine metabolism; IMP biosynthesis via salvage pathway; IMP from hypoxanthine: step 1/1.</text>
</comment>
<keyword evidence="12 16" id="KW-0547">Nucleotide-binding</keyword>
<comment type="caution">
    <text evidence="18">The sequence shown here is derived from an EMBL/GenBank/DDBJ whole genome shotgun (WGS) entry which is preliminary data.</text>
</comment>
<dbReference type="PANTHER" id="PTHR43340">
    <property type="entry name" value="HYPOXANTHINE-GUANINE PHOSPHORIBOSYLTRANSFERASE"/>
    <property type="match status" value="1"/>
</dbReference>
<comment type="function">
    <text evidence="2">Purine salvage pathway enzyme that catalyzes the transfer of the ribosyl-5-phosphate group from 5-phospho-alpha-D-ribose 1-diphosphate (PRPP) to the N9 position of the 6-oxopurines hypoxanthine and guanine to form the corresponding ribonucleotides IMP (inosine 5'-monophosphate) and GMP (guanosine 5'-monophosphate), with the release of PPi.</text>
</comment>
<dbReference type="GO" id="GO:0000287">
    <property type="term" value="F:magnesium ion binding"/>
    <property type="evidence" value="ECO:0007669"/>
    <property type="project" value="TreeGrafter"/>
</dbReference>
<comment type="pathway">
    <text evidence="5">Purine metabolism; GMP biosynthesis via salvage pathway; GMP from guanine: step 1/1.</text>
</comment>
<evidence type="ECO:0000313" key="19">
    <source>
        <dbReference type="Proteomes" id="UP000752012"/>
    </source>
</evidence>
<dbReference type="InterPro" id="IPR050408">
    <property type="entry name" value="HGPRT"/>
</dbReference>
<evidence type="ECO:0000256" key="13">
    <source>
        <dbReference type="ARBA" id="ARBA00022842"/>
    </source>
</evidence>
<keyword evidence="13 16" id="KW-0460">Magnesium</keyword>
<evidence type="ECO:0000256" key="5">
    <source>
        <dbReference type="ARBA" id="ARBA00004676"/>
    </source>
</evidence>
<evidence type="ECO:0000256" key="16">
    <source>
        <dbReference type="RuleBase" id="RU364099"/>
    </source>
</evidence>
<dbReference type="PANTHER" id="PTHR43340:SF1">
    <property type="entry name" value="HYPOXANTHINE PHOSPHORIBOSYLTRANSFERASE"/>
    <property type="match status" value="1"/>
</dbReference>
<sequence>MAYEIHDTMLSEETIQRRVQELADEIQKDFHDEPVTLIAVLKGSFVFAADLMRAFKSTVNVQVDFISVSSYGNQTETTGKVKLLKDLDSNITGENVVVVEDIVDSGLTLDFLVDHLRMHRPKKMAVCTLLDKPERRRVELPIDYVGFVIPDEFIVGYGIDYAQQFRNLPYIASVRQTAE</sequence>
<dbReference type="FunFam" id="3.40.50.2020:FF:000006">
    <property type="entry name" value="Hypoxanthine phosphoribosyltransferase"/>
    <property type="match status" value="1"/>
</dbReference>
<dbReference type="Pfam" id="PF00156">
    <property type="entry name" value="Pribosyltran"/>
    <property type="match status" value="1"/>
</dbReference>
<comment type="similarity">
    <text evidence="6 16">Belongs to the purine/pyrimidine phosphoribosyltransferase family.</text>
</comment>
<keyword evidence="9 16" id="KW-0808">Transferase</keyword>
<reference evidence="18 19" key="1">
    <citation type="submission" date="2020-03" db="EMBL/GenBank/DDBJ databases">
        <title>Assessment of the enzymatic potential of alkaline-tolerant lipase obtained from Bacillus luteus H11 (technogenic soil) for the bioremediation of saline soils contaminated with petroleum substances.</title>
        <authorList>
            <person name="Kalwasinska A."/>
        </authorList>
    </citation>
    <scope>NUCLEOTIDE SEQUENCE [LARGE SCALE GENOMIC DNA]</scope>
    <source>
        <strain evidence="18 19">H11</strain>
    </source>
</reference>
<evidence type="ECO:0000256" key="6">
    <source>
        <dbReference type="ARBA" id="ARBA00008391"/>
    </source>
</evidence>
<evidence type="ECO:0000256" key="2">
    <source>
        <dbReference type="ARBA" id="ARBA00002049"/>
    </source>
</evidence>
<evidence type="ECO:0000256" key="4">
    <source>
        <dbReference type="ARBA" id="ARBA00004669"/>
    </source>
</evidence>